<dbReference type="Proteomes" id="UP000178587">
    <property type="component" value="Unassembled WGS sequence"/>
</dbReference>
<gene>
    <name evidence="2" type="ORF">A3A34_00845</name>
</gene>
<accession>A0A1F6ER49</accession>
<feature type="region of interest" description="Disordered" evidence="1">
    <location>
        <begin position="154"/>
        <end position="225"/>
    </location>
</feature>
<sequence length="385" mass="41831">MNSRRFIIAPALIFAILVILGIAVGAVYVEQTRKAHVDAIVHDIEGSSTPIKTKETEQSPIEKSTSDDKTTSSDSIRTSVDSKSERTENALVENLDSQMAGIEKQLQGVVDGSGGIHPDTRLDILAKLSELQALDANTERIATLRALLEKLEVGSAGDEESQDGGGEVTTGEASQSSSAIPSEPSCVSNSNPVFTHHITDTTMFSQIKPPPNKTPEGDLKPHSYIETHGQRVPVYAPVDMTLIGGAYFEGGPYGLDFRVSCEVRLRFGHISEPVEVIREVFPDRPAPAGDSRDQKIKHEVSFKAGDLLAYTVGTNPGAGNWDFGVYNSNVKNRYADDPKYNWSDINTTAVCPYGYFTEELLSVYKSKYDFSGYGALIPDGESFCE</sequence>
<comment type="caution">
    <text evidence="2">The sequence shown here is derived from an EMBL/GenBank/DDBJ whole genome shotgun (WGS) entry which is preliminary data.</text>
</comment>
<proteinExistence type="predicted"/>
<dbReference type="AlphaFoldDB" id="A0A1F6ER49"/>
<feature type="compositionally biased region" description="Basic and acidic residues" evidence="1">
    <location>
        <begin position="215"/>
        <end position="225"/>
    </location>
</feature>
<evidence type="ECO:0000313" key="3">
    <source>
        <dbReference type="Proteomes" id="UP000178587"/>
    </source>
</evidence>
<reference evidence="2 3" key="1">
    <citation type="journal article" date="2016" name="Nat. Commun.">
        <title>Thousands of microbial genomes shed light on interconnected biogeochemical processes in an aquifer system.</title>
        <authorList>
            <person name="Anantharaman K."/>
            <person name="Brown C.T."/>
            <person name="Hug L.A."/>
            <person name="Sharon I."/>
            <person name="Castelle C.J."/>
            <person name="Probst A.J."/>
            <person name="Thomas B.C."/>
            <person name="Singh A."/>
            <person name="Wilkins M.J."/>
            <person name="Karaoz U."/>
            <person name="Brodie E.L."/>
            <person name="Williams K.H."/>
            <person name="Hubbard S.S."/>
            <person name="Banfield J.F."/>
        </authorList>
    </citation>
    <scope>NUCLEOTIDE SEQUENCE [LARGE SCALE GENOMIC DNA]</scope>
</reference>
<protein>
    <submittedName>
        <fullName evidence="2">Uncharacterized protein</fullName>
    </submittedName>
</protein>
<evidence type="ECO:0000256" key="1">
    <source>
        <dbReference type="SAM" id="MobiDB-lite"/>
    </source>
</evidence>
<feature type="compositionally biased region" description="Low complexity" evidence="1">
    <location>
        <begin position="172"/>
        <end position="185"/>
    </location>
</feature>
<dbReference type="STRING" id="1798507.A3A34_00845"/>
<organism evidence="2 3">
    <name type="scientific">Candidatus Kaiserbacteria bacterium RIFCSPLOWO2_01_FULL_50_24</name>
    <dbReference type="NCBI Taxonomy" id="1798507"/>
    <lineage>
        <taxon>Bacteria</taxon>
        <taxon>Candidatus Kaiseribacteriota</taxon>
    </lineage>
</organism>
<evidence type="ECO:0000313" key="2">
    <source>
        <dbReference type="EMBL" id="OGG76118.1"/>
    </source>
</evidence>
<dbReference type="EMBL" id="MFLU01000003">
    <property type="protein sequence ID" value="OGG76118.1"/>
    <property type="molecule type" value="Genomic_DNA"/>
</dbReference>
<feature type="region of interest" description="Disordered" evidence="1">
    <location>
        <begin position="49"/>
        <end position="88"/>
    </location>
</feature>
<name>A0A1F6ER49_9BACT</name>